<sequence>MDSFDDSSAFRTLQSKNLPSFAILKLYTSNPELREVYASAIQKHNEHITTHTYPDSGFDLYVPDFMNISKINSAVYIDFEVKSQMVVYNSYNKSVSNTAFYMYPRSSFSKTPLILGNHVGVIDSGYRGNLIGAFKYIPNMQYKDKYVVEKGQRLLQICHPSLCPIYVTMLEDDNFENTERGSGGFGSTGI</sequence>
<dbReference type="InterPro" id="IPR036157">
    <property type="entry name" value="dUTPase-like_sf"/>
</dbReference>
<evidence type="ECO:0000259" key="4">
    <source>
        <dbReference type="Pfam" id="PF00692"/>
    </source>
</evidence>
<dbReference type="PANTHER" id="PTHR11241">
    <property type="entry name" value="DEOXYURIDINE 5'-TRIPHOSPHATE NUCLEOTIDOHYDROLASE"/>
    <property type="match status" value="1"/>
</dbReference>
<evidence type="ECO:0000256" key="2">
    <source>
        <dbReference type="ARBA" id="ARBA00012379"/>
    </source>
</evidence>
<dbReference type="InterPro" id="IPR029054">
    <property type="entry name" value="dUTPase-like"/>
</dbReference>
<organism evidence="5">
    <name type="scientific">viral metagenome</name>
    <dbReference type="NCBI Taxonomy" id="1070528"/>
    <lineage>
        <taxon>unclassified sequences</taxon>
        <taxon>metagenomes</taxon>
        <taxon>organismal metagenomes</taxon>
    </lineage>
</organism>
<dbReference type="GO" id="GO:0004170">
    <property type="term" value="F:dUTP diphosphatase activity"/>
    <property type="evidence" value="ECO:0007669"/>
    <property type="project" value="UniProtKB-EC"/>
</dbReference>
<dbReference type="EMBL" id="MN740218">
    <property type="protein sequence ID" value="QHT94306.1"/>
    <property type="molecule type" value="Genomic_DNA"/>
</dbReference>
<comment type="similarity">
    <text evidence="1">Belongs to the dUTPase family.</text>
</comment>
<dbReference type="AlphaFoldDB" id="A0A6C0IPD9"/>
<dbReference type="EC" id="3.6.1.23" evidence="2"/>
<dbReference type="GO" id="GO:0006226">
    <property type="term" value="P:dUMP biosynthetic process"/>
    <property type="evidence" value="ECO:0007669"/>
    <property type="project" value="InterPro"/>
</dbReference>
<dbReference type="InterPro" id="IPR008181">
    <property type="entry name" value="dUTPase"/>
</dbReference>
<dbReference type="Gene3D" id="2.70.40.10">
    <property type="match status" value="1"/>
</dbReference>
<keyword evidence="3" id="KW-0546">Nucleotide metabolism</keyword>
<accession>A0A6C0IPD9</accession>
<dbReference type="SUPFAM" id="SSF51283">
    <property type="entry name" value="dUTPase-like"/>
    <property type="match status" value="1"/>
</dbReference>
<reference evidence="5" key="1">
    <citation type="journal article" date="2020" name="Nature">
        <title>Giant virus diversity and host interactions through global metagenomics.</title>
        <authorList>
            <person name="Schulz F."/>
            <person name="Roux S."/>
            <person name="Paez-Espino D."/>
            <person name="Jungbluth S."/>
            <person name="Walsh D.A."/>
            <person name="Denef V.J."/>
            <person name="McMahon K.D."/>
            <person name="Konstantinidis K.T."/>
            <person name="Eloe-Fadrosh E.A."/>
            <person name="Kyrpides N.C."/>
            <person name="Woyke T."/>
        </authorList>
    </citation>
    <scope>NUCLEOTIDE SEQUENCE</scope>
    <source>
        <strain evidence="5">GVMAG-M-3300024258-28</strain>
    </source>
</reference>
<name>A0A6C0IPD9_9ZZZZ</name>
<evidence type="ECO:0000256" key="3">
    <source>
        <dbReference type="ARBA" id="ARBA00023080"/>
    </source>
</evidence>
<evidence type="ECO:0000256" key="1">
    <source>
        <dbReference type="ARBA" id="ARBA00006581"/>
    </source>
</evidence>
<dbReference type="Pfam" id="PF00692">
    <property type="entry name" value="dUTPase"/>
    <property type="match status" value="1"/>
</dbReference>
<feature type="domain" description="dUTPase-like" evidence="4">
    <location>
        <begin position="48"/>
        <end position="189"/>
    </location>
</feature>
<proteinExistence type="inferred from homology"/>
<dbReference type="PANTHER" id="PTHR11241:SF0">
    <property type="entry name" value="DEOXYURIDINE 5'-TRIPHOSPHATE NUCLEOTIDOHYDROLASE"/>
    <property type="match status" value="1"/>
</dbReference>
<dbReference type="GO" id="GO:0046081">
    <property type="term" value="P:dUTP catabolic process"/>
    <property type="evidence" value="ECO:0007669"/>
    <property type="project" value="InterPro"/>
</dbReference>
<protein>
    <recommendedName>
        <fullName evidence="2">dUTP diphosphatase</fullName>
        <ecNumber evidence="2">3.6.1.23</ecNumber>
    </recommendedName>
</protein>
<dbReference type="GO" id="GO:0000287">
    <property type="term" value="F:magnesium ion binding"/>
    <property type="evidence" value="ECO:0007669"/>
    <property type="project" value="InterPro"/>
</dbReference>
<evidence type="ECO:0000313" key="5">
    <source>
        <dbReference type="EMBL" id="QHT94306.1"/>
    </source>
</evidence>